<dbReference type="InterPro" id="IPR003607">
    <property type="entry name" value="HD/PDEase_dom"/>
</dbReference>
<dbReference type="CDD" id="cd07302">
    <property type="entry name" value="CHD"/>
    <property type="match status" value="1"/>
</dbReference>
<evidence type="ECO:0000256" key="11">
    <source>
        <dbReference type="ARBA" id="ARBA00023239"/>
    </source>
</evidence>
<name>X1HJA4_9ZZZZ</name>
<keyword evidence="9" id="KW-1133">Transmembrane helix</keyword>
<keyword evidence="7" id="KW-0067">ATP-binding</keyword>
<evidence type="ECO:0000256" key="2">
    <source>
        <dbReference type="ARBA" id="ARBA00004141"/>
    </source>
</evidence>
<dbReference type="SUPFAM" id="SSF55073">
    <property type="entry name" value="Nucleotide cyclase"/>
    <property type="match status" value="1"/>
</dbReference>
<dbReference type="Gene3D" id="1.10.3210.10">
    <property type="entry name" value="Hypothetical protein af1432"/>
    <property type="match status" value="1"/>
</dbReference>
<dbReference type="EC" id="4.6.1.1" evidence="3"/>
<keyword evidence="4" id="KW-0812">Transmembrane</keyword>
<dbReference type="InterPro" id="IPR006674">
    <property type="entry name" value="HD_domain"/>
</dbReference>
<reference evidence="13" key="1">
    <citation type="journal article" date="2014" name="Front. Microbiol.">
        <title>High frequency of phylogenetically diverse reductive dehalogenase-homologous genes in deep subseafloor sedimentary metagenomes.</title>
        <authorList>
            <person name="Kawai M."/>
            <person name="Futagami T."/>
            <person name="Toyoda A."/>
            <person name="Takaki Y."/>
            <person name="Nishi S."/>
            <person name="Hori S."/>
            <person name="Arai W."/>
            <person name="Tsubouchi T."/>
            <person name="Morono Y."/>
            <person name="Uchiyama I."/>
            <person name="Ito T."/>
            <person name="Fujiyama A."/>
            <person name="Inagaki F."/>
            <person name="Takami H."/>
        </authorList>
    </citation>
    <scope>NUCLEOTIDE SEQUENCE</scope>
    <source>
        <strain evidence="13">Expedition CK06-06</strain>
    </source>
</reference>
<evidence type="ECO:0000256" key="1">
    <source>
        <dbReference type="ARBA" id="ARBA00001593"/>
    </source>
</evidence>
<keyword evidence="10" id="KW-0472">Membrane</keyword>
<feature type="domain" description="Guanylate cyclase" evidence="12">
    <location>
        <begin position="1"/>
        <end position="68"/>
    </location>
</feature>
<dbReference type="Pfam" id="PF01966">
    <property type="entry name" value="HD"/>
    <property type="match status" value="1"/>
</dbReference>
<comment type="catalytic activity">
    <reaction evidence="1">
        <text>ATP = 3',5'-cyclic AMP + diphosphate</text>
        <dbReference type="Rhea" id="RHEA:15389"/>
        <dbReference type="ChEBI" id="CHEBI:30616"/>
        <dbReference type="ChEBI" id="CHEBI:33019"/>
        <dbReference type="ChEBI" id="CHEBI:58165"/>
        <dbReference type="EC" id="4.6.1.1"/>
    </reaction>
</comment>
<dbReference type="GO" id="GO:0035556">
    <property type="term" value="P:intracellular signal transduction"/>
    <property type="evidence" value="ECO:0007669"/>
    <property type="project" value="InterPro"/>
</dbReference>
<dbReference type="GO" id="GO:0016020">
    <property type="term" value="C:membrane"/>
    <property type="evidence" value="ECO:0007669"/>
    <property type="project" value="UniProtKB-SubCell"/>
</dbReference>
<dbReference type="GO" id="GO:0004016">
    <property type="term" value="F:adenylate cyclase activity"/>
    <property type="evidence" value="ECO:0007669"/>
    <property type="project" value="UniProtKB-EC"/>
</dbReference>
<proteinExistence type="predicted"/>
<dbReference type="InterPro" id="IPR029787">
    <property type="entry name" value="Nucleotide_cyclase"/>
</dbReference>
<dbReference type="Gene3D" id="3.30.70.1230">
    <property type="entry name" value="Nucleotide cyclase"/>
    <property type="match status" value="1"/>
</dbReference>
<comment type="subcellular location">
    <subcellularLocation>
        <location evidence="2">Membrane</location>
        <topology evidence="2">Multi-pass membrane protein</topology>
    </subcellularLocation>
</comment>
<keyword evidence="11" id="KW-0456">Lyase</keyword>
<feature type="non-terminal residue" evidence="13">
    <location>
        <position position="1"/>
    </location>
</feature>
<keyword evidence="6" id="KW-0547">Nucleotide-binding</keyword>
<dbReference type="Pfam" id="PF00211">
    <property type="entry name" value="Guanylate_cyc"/>
    <property type="match status" value="1"/>
</dbReference>
<feature type="non-terminal residue" evidence="13">
    <location>
        <position position="269"/>
    </location>
</feature>
<evidence type="ECO:0000256" key="3">
    <source>
        <dbReference type="ARBA" id="ARBA00012201"/>
    </source>
</evidence>
<evidence type="ECO:0000256" key="6">
    <source>
        <dbReference type="ARBA" id="ARBA00022741"/>
    </source>
</evidence>
<evidence type="ECO:0000256" key="9">
    <source>
        <dbReference type="ARBA" id="ARBA00022989"/>
    </source>
</evidence>
<sequence length="269" mass="30452">NPIDVVMAALEMQSFVKTFGKNGKGKSGKFWELKLGIHTGPVTAQSGGKKKVTYDIKGDTVNTASRIKSVVEVGEILISVMTYELVKEFFICEYYGKLPVKYKGDLEMYIVKGIIPELSVDGKGLLPNKSFNIRFGLIQFTDIQEIILDKLEKELPEYLYYHNVKHTVDVVTEVELIGWGEGITDEEILLMKTAGLFHDVGHVVQYTDHEYHGTLIVREMLPKYNYSQEQIDRICDIIMSTKLPPEPTDTLQSIICDADLDYLGRSDFI</sequence>
<dbReference type="AlphaFoldDB" id="X1HJA4"/>
<evidence type="ECO:0000256" key="7">
    <source>
        <dbReference type="ARBA" id="ARBA00022840"/>
    </source>
</evidence>
<evidence type="ECO:0000259" key="12">
    <source>
        <dbReference type="PROSITE" id="PS50125"/>
    </source>
</evidence>
<dbReference type="PANTHER" id="PTHR45627">
    <property type="entry name" value="ADENYLATE CYCLASE TYPE 1"/>
    <property type="match status" value="1"/>
</dbReference>
<evidence type="ECO:0000256" key="8">
    <source>
        <dbReference type="ARBA" id="ARBA00022842"/>
    </source>
</evidence>
<dbReference type="InterPro" id="IPR001054">
    <property type="entry name" value="A/G_cyclase"/>
</dbReference>
<protein>
    <recommendedName>
        <fullName evidence="3">adenylate cyclase</fullName>
        <ecNumber evidence="3">4.6.1.1</ecNumber>
    </recommendedName>
</protein>
<organism evidence="13">
    <name type="scientific">marine sediment metagenome</name>
    <dbReference type="NCBI Taxonomy" id="412755"/>
    <lineage>
        <taxon>unclassified sequences</taxon>
        <taxon>metagenomes</taxon>
        <taxon>ecological metagenomes</taxon>
    </lineage>
</organism>
<dbReference type="PROSITE" id="PS50125">
    <property type="entry name" value="GUANYLATE_CYCLASE_2"/>
    <property type="match status" value="1"/>
</dbReference>
<accession>X1HJA4</accession>
<dbReference type="GO" id="GO:0009190">
    <property type="term" value="P:cyclic nucleotide biosynthetic process"/>
    <property type="evidence" value="ECO:0007669"/>
    <property type="project" value="InterPro"/>
</dbReference>
<dbReference type="SUPFAM" id="SSF109604">
    <property type="entry name" value="HD-domain/PDEase-like"/>
    <property type="match status" value="1"/>
</dbReference>
<dbReference type="GO" id="GO:0005524">
    <property type="term" value="F:ATP binding"/>
    <property type="evidence" value="ECO:0007669"/>
    <property type="project" value="UniProtKB-KW"/>
</dbReference>
<dbReference type="EMBL" id="BARU01011499">
    <property type="protein sequence ID" value="GAH45403.1"/>
    <property type="molecule type" value="Genomic_DNA"/>
</dbReference>
<dbReference type="CDD" id="cd00077">
    <property type="entry name" value="HDc"/>
    <property type="match status" value="1"/>
</dbReference>
<evidence type="ECO:0000313" key="13">
    <source>
        <dbReference type="EMBL" id="GAH45403.1"/>
    </source>
</evidence>
<evidence type="ECO:0000256" key="10">
    <source>
        <dbReference type="ARBA" id="ARBA00023136"/>
    </source>
</evidence>
<comment type="caution">
    <text evidence="13">The sequence shown here is derived from an EMBL/GenBank/DDBJ whole genome shotgun (WGS) entry which is preliminary data.</text>
</comment>
<gene>
    <name evidence="13" type="ORF">S03H2_21572</name>
</gene>
<dbReference type="GO" id="GO:0046872">
    <property type="term" value="F:metal ion binding"/>
    <property type="evidence" value="ECO:0007669"/>
    <property type="project" value="UniProtKB-KW"/>
</dbReference>
<keyword evidence="5" id="KW-0479">Metal-binding</keyword>
<keyword evidence="8" id="KW-0460">Magnesium</keyword>
<evidence type="ECO:0000256" key="4">
    <source>
        <dbReference type="ARBA" id="ARBA00022692"/>
    </source>
</evidence>
<evidence type="ECO:0000256" key="5">
    <source>
        <dbReference type="ARBA" id="ARBA00022723"/>
    </source>
</evidence>